<evidence type="ECO:0000259" key="13">
    <source>
        <dbReference type="Pfam" id="PF01171"/>
    </source>
</evidence>
<keyword evidence="4 14" id="KW-0808">Transferase</keyword>
<dbReference type="PANTHER" id="PTHR43686">
    <property type="entry name" value="SULFURTRANSFERASE-RELATED"/>
    <property type="match status" value="1"/>
</dbReference>
<dbReference type="GO" id="GO:0000049">
    <property type="term" value="F:tRNA binding"/>
    <property type="evidence" value="ECO:0007669"/>
    <property type="project" value="UniProtKB-KW"/>
</dbReference>
<keyword evidence="10" id="KW-0694">RNA-binding</keyword>
<evidence type="ECO:0000256" key="4">
    <source>
        <dbReference type="ARBA" id="ARBA00022679"/>
    </source>
</evidence>
<evidence type="ECO:0000256" key="8">
    <source>
        <dbReference type="ARBA" id="ARBA00022840"/>
    </source>
</evidence>
<evidence type="ECO:0000256" key="7">
    <source>
        <dbReference type="ARBA" id="ARBA00022741"/>
    </source>
</evidence>
<dbReference type="Proteomes" id="UP000440224">
    <property type="component" value="Unassembled WGS sequence"/>
</dbReference>
<evidence type="ECO:0000313" key="15">
    <source>
        <dbReference type="Proteomes" id="UP000440224"/>
    </source>
</evidence>
<dbReference type="AlphaFoldDB" id="A0A6N7Q3I8"/>
<accession>A0A6N7Q3I8</accession>
<dbReference type="EMBL" id="WJIE01000020">
    <property type="protein sequence ID" value="MRG97776.1"/>
    <property type="molecule type" value="Genomic_DNA"/>
</dbReference>
<keyword evidence="11" id="KW-0408">Iron</keyword>
<dbReference type="InterPro" id="IPR014729">
    <property type="entry name" value="Rossmann-like_a/b/a_fold"/>
</dbReference>
<comment type="caution">
    <text evidence="14">The sequence shown here is derived from an EMBL/GenBank/DDBJ whole genome shotgun (WGS) entry which is preliminary data.</text>
</comment>
<evidence type="ECO:0000256" key="1">
    <source>
        <dbReference type="ARBA" id="ARBA00022485"/>
    </source>
</evidence>
<dbReference type="CDD" id="cd24138">
    <property type="entry name" value="TtcA-like"/>
    <property type="match status" value="1"/>
</dbReference>
<dbReference type="Gene3D" id="3.40.50.620">
    <property type="entry name" value="HUPs"/>
    <property type="match status" value="1"/>
</dbReference>
<keyword evidence="2" id="KW-0963">Cytoplasm</keyword>
<keyword evidence="15" id="KW-1185">Reference proteome</keyword>
<keyword evidence="1" id="KW-0004">4Fe-4S</keyword>
<evidence type="ECO:0000256" key="5">
    <source>
        <dbReference type="ARBA" id="ARBA00022694"/>
    </source>
</evidence>
<evidence type="ECO:0000256" key="9">
    <source>
        <dbReference type="ARBA" id="ARBA00022842"/>
    </source>
</evidence>
<dbReference type="PIRSF" id="PIRSF004976">
    <property type="entry name" value="ATPase_YdaO"/>
    <property type="match status" value="1"/>
</dbReference>
<keyword evidence="9" id="KW-0460">Magnesium</keyword>
<dbReference type="HAMAP" id="MF_01850">
    <property type="entry name" value="TtcA"/>
    <property type="match status" value="1"/>
</dbReference>
<evidence type="ECO:0000256" key="2">
    <source>
        <dbReference type="ARBA" id="ARBA00022490"/>
    </source>
</evidence>
<evidence type="ECO:0000256" key="10">
    <source>
        <dbReference type="ARBA" id="ARBA00022884"/>
    </source>
</evidence>
<keyword evidence="3" id="KW-0820">tRNA-binding</keyword>
<name>A0A6N7Q3I8_9BACT</name>
<evidence type="ECO:0000313" key="14">
    <source>
        <dbReference type="EMBL" id="MRG97776.1"/>
    </source>
</evidence>
<dbReference type="NCBIfam" id="NF007972">
    <property type="entry name" value="PRK10696.1"/>
    <property type="match status" value="1"/>
</dbReference>
<keyword evidence="8" id="KW-0067">ATP-binding</keyword>
<keyword evidence="6" id="KW-0479">Metal-binding</keyword>
<evidence type="ECO:0000256" key="3">
    <source>
        <dbReference type="ARBA" id="ARBA00022555"/>
    </source>
</evidence>
<keyword evidence="5" id="KW-0819">tRNA processing</keyword>
<evidence type="ECO:0000256" key="6">
    <source>
        <dbReference type="ARBA" id="ARBA00022723"/>
    </source>
</evidence>
<sequence length="287" mass="31383">MNLRRKLARAMSRAIADFKMLSDGDRVLCAVSGGKDSYAMHDLLVDLARRAPVNFSVVAVNIDQGHPGFPGHLLRDYMASRGHEFVMINEDTYSIVTDKIPEGKTYCSLCSRLRRGILYRIAQEMGCTKIALGHHRDDAITTLMLNLVFAGQLKAMPPKLVADDGKNVVIRPLIYCAEDDLAAFAEEEKFPILPCDLCGSQENLQRKAVSRLLADLDARCPGARRNMLAALGNVRPSHLFDAGLWQKLGLEVARDDGGGEAAAALAGEDDDTSAFVPLSRLSDRSIV</sequence>
<dbReference type="EC" id="2.8.1.-" evidence="14"/>
<dbReference type="InterPro" id="IPR011063">
    <property type="entry name" value="TilS/TtcA_N"/>
</dbReference>
<dbReference type="RefSeq" id="WP_338046749.1">
    <property type="nucleotide sequence ID" value="NZ_WJIE01000020.1"/>
</dbReference>
<dbReference type="SUPFAM" id="SSF52402">
    <property type="entry name" value="Adenine nucleotide alpha hydrolases-like"/>
    <property type="match status" value="1"/>
</dbReference>
<keyword evidence="12" id="KW-0411">Iron-sulfur</keyword>
<dbReference type="InterPro" id="IPR035107">
    <property type="entry name" value="tRNA_thiolation_TtcA_Ctu1"/>
</dbReference>
<dbReference type="Pfam" id="PF01171">
    <property type="entry name" value="ATP_bind_3"/>
    <property type="match status" value="1"/>
</dbReference>
<dbReference type="GO" id="GO:0005524">
    <property type="term" value="F:ATP binding"/>
    <property type="evidence" value="ECO:0007669"/>
    <property type="project" value="UniProtKB-KW"/>
</dbReference>
<evidence type="ECO:0000256" key="11">
    <source>
        <dbReference type="ARBA" id="ARBA00023004"/>
    </source>
</evidence>
<dbReference type="InterPro" id="IPR012089">
    <property type="entry name" value="tRNA_Cyd_32_2_STrfase"/>
</dbReference>
<dbReference type="PANTHER" id="PTHR43686:SF1">
    <property type="entry name" value="AMINOTRAN_5 DOMAIN-CONTAINING PROTEIN"/>
    <property type="match status" value="1"/>
</dbReference>
<dbReference type="GO" id="GO:0008033">
    <property type="term" value="P:tRNA processing"/>
    <property type="evidence" value="ECO:0007669"/>
    <property type="project" value="UniProtKB-KW"/>
</dbReference>
<evidence type="ECO:0000256" key="12">
    <source>
        <dbReference type="ARBA" id="ARBA00023014"/>
    </source>
</evidence>
<protein>
    <submittedName>
        <fullName evidence="14">tRNA 2-thiocytidine(32) synthetase TtcA</fullName>
        <ecNumber evidence="14">2.8.1.-</ecNumber>
    </submittedName>
</protein>
<dbReference type="GO" id="GO:0046872">
    <property type="term" value="F:metal ion binding"/>
    <property type="evidence" value="ECO:0007669"/>
    <property type="project" value="UniProtKB-KW"/>
</dbReference>
<reference evidence="14 15" key="1">
    <citation type="submission" date="2019-10" db="EMBL/GenBank/DDBJ databases">
        <title>A soil myxobacterium in the family Polyangiaceae.</title>
        <authorList>
            <person name="Li Y."/>
            <person name="Wang J."/>
        </authorList>
    </citation>
    <scope>NUCLEOTIDE SEQUENCE [LARGE SCALE GENOMIC DNA]</scope>
    <source>
        <strain evidence="14 15">DSM 14734</strain>
    </source>
</reference>
<dbReference type="GO" id="GO:0051539">
    <property type="term" value="F:4 iron, 4 sulfur cluster binding"/>
    <property type="evidence" value="ECO:0007669"/>
    <property type="project" value="UniProtKB-KW"/>
</dbReference>
<gene>
    <name evidence="14" type="primary">ttcA</name>
    <name evidence="14" type="ORF">GF068_38520</name>
</gene>
<keyword evidence="7" id="KW-0547">Nucleotide-binding</keyword>
<organism evidence="14 15">
    <name type="scientific">Polyangium spumosum</name>
    <dbReference type="NCBI Taxonomy" id="889282"/>
    <lineage>
        <taxon>Bacteria</taxon>
        <taxon>Pseudomonadati</taxon>
        <taxon>Myxococcota</taxon>
        <taxon>Polyangia</taxon>
        <taxon>Polyangiales</taxon>
        <taxon>Polyangiaceae</taxon>
        <taxon>Polyangium</taxon>
    </lineage>
</organism>
<proteinExistence type="inferred from homology"/>
<feature type="domain" description="tRNA(Ile)-lysidine/2-thiocytidine synthase N-terminal" evidence="13">
    <location>
        <begin position="27"/>
        <end position="191"/>
    </location>
</feature>
<dbReference type="GO" id="GO:0016740">
    <property type="term" value="F:transferase activity"/>
    <property type="evidence" value="ECO:0007669"/>
    <property type="project" value="UniProtKB-KW"/>
</dbReference>